<keyword evidence="3" id="KW-1185">Reference proteome</keyword>
<dbReference type="Gene3D" id="3.40.50.300">
    <property type="entry name" value="P-loop containing nucleotide triphosphate hydrolases"/>
    <property type="match status" value="1"/>
</dbReference>
<name>A0A397SH06_9GLOM</name>
<dbReference type="OrthoDB" id="8954335at2759"/>
<protein>
    <recommendedName>
        <fullName evidence="1">G domain-containing protein</fullName>
    </recommendedName>
</protein>
<proteinExistence type="predicted"/>
<feature type="domain" description="G" evidence="1">
    <location>
        <begin position="10"/>
        <end position="134"/>
    </location>
</feature>
<accession>A0A397SH06</accession>
<dbReference type="Proteomes" id="UP000265703">
    <property type="component" value="Unassembled WGS sequence"/>
</dbReference>
<dbReference type="InterPro" id="IPR006073">
    <property type="entry name" value="GTP-bd"/>
</dbReference>
<dbReference type="AlphaFoldDB" id="A0A397SH06"/>
<dbReference type="GO" id="GO:0005525">
    <property type="term" value="F:GTP binding"/>
    <property type="evidence" value="ECO:0007669"/>
    <property type="project" value="InterPro"/>
</dbReference>
<dbReference type="InterPro" id="IPR027417">
    <property type="entry name" value="P-loop_NTPase"/>
</dbReference>
<dbReference type="SUPFAM" id="SSF52540">
    <property type="entry name" value="P-loop containing nucleoside triphosphate hydrolases"/>
    <property type="match status" value="1"/>
</dbReference>
<dbReference type="Pfam" id="PF01926">
    <property type="entry name" value="MMR_HSR1"/>
    <property type="match status" value="1"/>
</dbReference>
<dbReference type="STRING" id="658196.A0A397SH06"/>
<evidence type="ECO:0000313" key="2">
    <source>
        <dbReference type="EMBL" id="RIA85463.1"/>
    </source>
</evidence>
<gene>
    <name evidence="2" type="ORF">C1645_830777</name>
</gene>
<sequence length="296" mass="33703">MSEKTNERINIALFGRAGYGKSSIANMLVQRDIHRNNNIFPISDGASGIPTNIHGYITETYQVFDTVGFGEPPSHNISHNKAVNEIRNYFSNCEIPLNYIFYVHKKGRITEEDIKMFKIFKEIFEWGKTNIIILITHTKPEWVENTRNLDLLRKDFGNYPVIPVDFPGTDEDEDDNIHKNKRLRSLQRLENKLTELSYEAIKLEVLSSNQMSERKFSKVINILPVAGTAYQLISSGVYYKLDKPNNAKERFKSGVQKVALDVAFMGASAGVVALCSKTSSKAVPLVQLFFKNFLKK</sequence>
<evidence type="ECO:0000259" key="1">
    <source>
        <dbReference type="Pfam" id="PF01926"/>
    </source>
</evidence>
<comment type="caution">
    <text evidence="2">The sequence shown here is derived from an EMBL/GenBank/DDBJ whole genome shotgun (WGS) entry which is preliminary data.</text>
</comment>
<dbReference type="EMBL" id="QKYT01000425">
    <property type="protein sequence ID" value="RIA85463.1"/>
    <property type="molecule type" value="Genomic_DNA"/>
</dbReference>
<organism evidence="2 3">
    <name type="scientific">Glomus cerebriforme</name>
    <dbReference type="NCBI Taxonomy" id="658196"/>
    <lineage>
        <taxon>Eukaryota</taxon>
        <taxon>Fungi</taxon>
        <taxon>Fungi incertae sedis</taxon>
        <taxon>Mucoromycota</taxon>
        <taxon>Glomeromycotina</taxon>
        <taxon>Glomeromycetes</taxon>
        <taxon>Glomerales</taxon>
        <taxon>Glomeraceae</taxon>
        <taxon>Glomus</taxon>
    </lineage>
</organism>
<evidence type="ECO:0000313" key="3">
    <source>
        <dbReference type="Proteomes" id="UP000265703"/>
    </source>
</evidence>
<reference evidence="2 3" key="1">
    <citation type="submission" date="2018-06" db="EMBL/GenBank/DDBJ databases">
        <title>Comparative genomics reveals the genomic features of Rhizophagus irregularis, R. cerebriforme, R. diaphanum and Gigaspora rosea, and their symbiotic lifestyle signature.</title>
        <authorList>
            <person name="Morin E."/>
            <person name="San Clemente H."/>
            <person name="Chen E.C.H."/>
            <person name="De La Providencia I."/>
            <person name="Hainaut M."/>
            <person name="Kuo A."/>
            <person name="Kohler A."/>
            <person name="Murat C."/>
            <person name="Tang N."/>
            <person name="Roy S."/>
            <person name="Loubradou J."/>
            <person name="Henrissat B."/>
            <person name="Grigoriev I.V."/>
            <person name="Corradi N."/>
            <person name="Roux C."/>
            <person name="Martin F.M."/>
        </authorList>
    </citation>
    <scope>NUCLEOTIDE SEQUENCE [LARGE SCALE GENOMIC DNA]</scope>
    <source>
        <strain evidence="2 3">DAOM 227022</strain>
    </source>
</reference>